<evidence type="ECO:0000313" key="5">
    <source>
        <dbReference type="EMBL" id="MBC8757398.1"/>
    </source>
</evidence>
<evidence type="ECO:0000256" key="2">
    <source>
        <dbReference type="ARBA" id="ARBA00022656"/>
    </source>
</evidence>
<dbReference type="Gene3D" id="1.20.190.10">
    <property type="entry name" value="Pesticidal crystal protein, N-terminal domain"/>
    <property type="match status" value="1"/>
</dbReference>
<evidence type="ECO:0000313" key="6">
    <source>
        <dbReference type="Proteomes" id="UP000619238"/>
    </source>
</evidence>
<dbReference type="Proteomes" id="UP000619238">
    <property type="component" value="Unassembled WGS sequence"/>
</dbReference>
<keyword evidence="2" id="KW-0800">Toxin</keyword>
<dbReference type="RefSeq" id="WP_187564437.1">
    <property type="nucleotide sequence ID" value="NZ_JACGWS010000019.1"/>
</dbReference>
<comment type="similarity">
    <text evidence="1">Belongs to the delta endotoxin family.</text>
</comment>
<dbReference type="InterPro" id="IPR036716">
    <property type="entry name" value="Pest_crys_N_sf"/>
</dbReference>
<dbReference type="SUPFAM" id="SSF56849">
    <property type="entry name" value="delta-Endotoxin (insectocide), N-terminal domain"/>
    <property type="match status" value="1"/>
</dbReference>
<gene>
    <name evidence="5" type="ORF">H2O64_22200</name>
</gene>
<protein>
    <submittedName>
        <fullName evidence="5">Uncharacterized protein</fullName>
    </submittedName>
</protein>
<dbReference type="EMBL" id="JACGWS010000019">
    <property type="protein sequence ID" value="MBC8757398.1"/>
    <property type="molecule type" value="Genomic_DNA"/>
</dbReference>
<evidence type="ECO:0000256" key="4">
    <source>
        <dbReference type="ARBA" id="ARBA00023026"/>
    </source>
</evidence>
<comment type="caution">
    <text evidence="5">The sequence shown here is derived from an EMBL/GenBank/DDBJ whole genome shotgun (WGS) entry which is preliminary data.</text>
</comment>
<keyword evidence="3" id="KW-0749">Sporulation</keyword>
<sequence length="347" mass="38023">MENINNENDSANLNTTASQEMKLNSDVKNIASELAGAIAKQMSEDALKDDASDIGMVVGGVITGGIASAVVNVLLDIFFPPSGKSMVDAIGKEVAKIVDDALSKKFIEDMNSATSSVQTSLKTEYAEARKTDNASLLLDRQNMYNLLNKYDTSFISGDLSLMGELTSQSSKYQESGFPVFLWAASIRLLIYQEMANVDPTNSSKGFNPLKSSYGIPKTGTVAQNASDYATIVESVWPKILKKRKSFIKKVETNDMSVGTTMYYVDEFISKTKKHGRLVLESRFAHRDKGGGFLGYMKGHGPENAKKIRVAYEDKVCADLTKSMNDPLKIASDWRKLIDNPLNMKVGT</sequence>
<reference evidence="5 6" key="1">
    <citation type="submission" date="2020-07" db="EMBL/GenBank/DDBJ databases">
        <title>Description of Kordia aestuariivivens sp. nov., isolated from a tidal flat.</title>
        <authorList>
            <person name="Park S."/>
            <person name="Yoon J.-H."/>
        </authorList>
    </citation>
    <scope>NUCLEOTIDE SEQUENCE [LARGE SCALE GENOMIC DNA]</scope>
    <source>
        <strain evidence="5 6">YSTF-M3</strain>
    </source>
</reference>
<evidence type="ECO:0000256" key="3">
    <source>
        <dbReference type="ARBA" id="ARBA00022969"/>
    </source>
</evidence>
<name>A0ABR7QFY0_9FLAO</name>
<organism evidence="5 6">
    <name type="scientific">Kordia aestuariivivens</name>
    <dbReference type="NCBI Taxonomy" id="2759037"/>
    <lineage>
        <taxon>Bacteria</taxon>
        <taxon>Pseudomonadati</taxon>
        <taxon>Bacteroidota</taxon>
        <taxon>Flavobacteriia</taxon>
        <taxon>Flavobacteriales</taxon>
        <taxon>Flavobacteriaceae</taxon>
        <taxon>Kordia</taxon>
    </lineage>
</organism>
<accession>A0ABR7QFY0</accession>
<evidence type="ECO:0000256" key="1">
    <source>
        <dbReference type="ARBA" id="ARBA00007819"/>
    </source>
</evidence>
<proteinExistence type="inferred from homology"/>
<keyword evidence="6" id="KW-1185">Reference proteome</keyword>
<keyword evidence="4" id="KW-0843">Virulence</keyword>